<feature type="region of interest" description="Disordered" evidence="1">
    <location>
        <begin position="557"/>
        <end position="579"/>
    </location>
</feature>
<evidence type="ECO:0000256" key="2">
    <source>
        <dbReference type="SAM" id="SignalP"/>
    </source>
</evidence>
<evidence type="ECO:0000256" key="1">
    <source>
        <dbReference type="SAM" id="MobiDB-lite"/>
    </source>
</evidence>
<dbReference type="GeneID" id="94842656"/>
<feature type="chain" id="PRO_5013357590" description="Thioredoxin domain-containing protein" evidence="2">
    <location>
        <begin position="19"/>
        <end position="579"/>
    </location>
</feature>
<organism evidence="3 4">
    <name type="scientific">Tritrichomonas foetus</name>
    <dbReference type="NCBI Taxonomy" id="1144522"/>
    <lineage>
        <taxon>Eukaryota</taxon>
        <taxon>Metamonada</taxon>
        <taxon>Parabasalia</taxon>
        <taxon>Tritrichomonadida</taxon>
        <taxon>Tritrichomonadidae</taxon>
        <taxon>Tritrichomonas</taxon>
    </lineage>
</organism>
<keyword evidence="2" id="KW-0732">Signal</keyword>
<dbReference type="InterPro" id="IPR036249">
    <property type="entry name" value="Thioredoxin-like_sf"/>
</dbReference>
<dbReference type="AlphaFoldDB" id="A0A1J4JWH8"/>
<evidence type="ECO:0000313" key="4">
    <source>
        <dbReference type="Proteomes" id="UP000179807"/>
    </source>
</evidence>
<dbReference type="EMBL" id="MLAK01000902">
    <property type="protein sequence ID" value="OHT01645.1"/>
    <property type="molecule type" value="Genomic_DNA"/>
</dbReference>
<dbReference type="RefSeq" id="XP_068354781.1">
    <property type="nucleotide sequence ID" value="XM_068507952.1"/>
</dbReference>
<comment type="caution">
    <text evidence="3">The sequence shown here is derived from an EMBL/GenBank/DDBJ whole genome shotgun (WGS) entry which is preliminary data.</text>
</comment>
<reference evidence="3" key="1">
    <citation type="submission" date="2016-10" db="EMBL/GenBank/DDBJ databases">
        <authorList>
            <person name="Benchimol M."/>
            <person name="Almeida L.G."/>
            <person name="Vasconcelos A.T."/>
            <person name="Perreira-Neves A."/>
            <person name="Rosa I.A."/>
            <person name="Tasca T."/>
            <person name="Bogo M.R."/>
            <person name="de Souza W."/>
        </authorList>
    </citation>
    <scope>NUCLEOTIDE SEQUENCE [LARGE SCALE GENOMIC DNA]</scope>
    <source>
        <strain evidence="3">K</strain>
    </source>
</reference>
<dbReference type="Gene3D" id="3.40.30.10">
    <property type="entry name" value="Glutaredoxin"/>
    <property type="match status" value="1"/>
</dbReference>
<dbReference type="SUPFAM" id="SSF52833">
    <property type="entry name" value="Thioredoxin-like"/>
    <property type="match status" value="1"/>
</dbReference>
<keyword evidence="4" id="KW-1185">Reference proteome</keyword>
<sequence length="579" mass="67021">MILLLFSILQIFIPYHDPVPLLPVLTDYEVTELSKHTPVIALALADDDQFNIEIIQDIEEIATYFVDIRFSILDPESADYVSKEQDGPLPSLFLYHEQCILASYLYPDSNSFILSLCKIIQTNLRNENPTEISTLPQLYLSVSSCPFTILTTQSNYPQALNLHQRIGSQLGIIDLLNISNSLMHQLFPKNDNNQKNENENENILNENDEELVFGLFRKEDKIITNIRFSVKELIQKSIPVYRFLMATDILDPSNLVFSLFSHKIGEEEREFLYKLSKSFPNFIIGFGGLIVDYISNFAEGISGDDNHQILVFNLPNGVFYDSFKYFGNTQFNLDEWTNQAIKMLNDINENILLRSYISEPENDDEAQSEVKNILKSGENAHVDVNDEFYHYCVKVVGKNYENFVNDPNHEIVMLYKKEDCPFCRIFFPEFLEFTKECFDKNMTHLKFGYIDITKNSSPKPFPYMPGVPHVHFFPKLNKSDDYPIYVERNRNGLIRLLKENSVFDIPFEAPEIDKTQYSVELMKLLMNSNEIPEEAQAKLFQYIVKVADIFDDPNLFGDDEENKGEISHNDDGIQENNEL</sequence>
<proteinExistence type="predicted"/>
<protein>
    <recommendedName>
        <fullName evidence="5">Thioredoxin domain-containing protein</fullName>
    </recommendedName>
</protein>
<gene>
    <name evidence="3" type="ORF">TRFO_31469</name>
</gene>
<evidence type="ECO:0000313" key="3">
    <source>
        <dbReference type="EMBL" id="OHT01645.1"/>
    </source>
</evidence>
<feature type="signal peptide" evidence="2">
    <location>
        <begin position="1"/>
        <end position="18"/>
    </location>
</feature>
<dbReference type="Proteomes" id="UP000179807">
    <property type="component" value="Unassembled WGS sequence"/>
</dbReference>
<accession>A0A1J4JWH8</accession>
<name>A0A1J4JWH8_9EUKA</name>
<dbReference type="VEuPathDB" id="TrichDB:TRFO_31469"/>
<dbReference type="OrthoDB" id="427280at2759"/>
<evidence type="ECO:0008006" key="5">
    <source>
        <dbReference type="Google" id="ProtNLM"/>
    </source>
</evidence>